<dbReference type="STRING" id="33978.A6M13_14010"/>
<gene>
    <name evidence="1" type="ORF">A6M13_14010</name>
</gene>
<name>A0A1C0YDA2_9BACL</name>
<dbReference type="Proteomes" id="UP000093199">
    <property type="component" value="Unassembled WGS sequence"/>
</dbReference>
<organism evidence="1 2">
    <name type="scientific">Caryophanon tenue</name>
    <dbReference type="NCBI Taxonomy" id="33978"/>
    <lineage>
        <taxon>Bacteria</taxon>
        <taxon>Bacillati</taxon>
        <taxon>Bacillota</taxon>
        <taxon>Bacilli</taxon>
        <taxon>Bacillales</taxon>
        <taxon>Caryophanaceae</taxon>
        <taxon>Caryophanon</taxon>
    </lineage>
</organism>
<accession>A0A1C0YDA2</accession>
<protein>
    <submittedName>
        <fullName evidence="1">Uncharacterized protein</fullName>
    </submittedName>
</protein>
<keyword evidence="2" id="KW-1185">Reference proteome</keyword>
<reference evidence="1 2" key="1">
    <citation type="submission" date="2016-07" db="EMBL/GenBank/DDBJ databases">
        <title>Caryophanon tenue genome sequencing.</title>
        <authorList>
            <person name="Verma A."/>
            <person name="Pal Y."/>
            <person name="Krishnamurthi S."/>
        </authorList>
    </citation>
    <scope>NUCLEOTIDE SEQUENCE [LARGE SCALE GENOMIC DNA]</scope>
    <source>
        <strain evidence="1 2">DSM 14152</strain>
    </source>
</reference>
<dbReference type="OrthoDB" id="48384at2"/>
<comment type="caution">
    <text evidence="1">The sequence shown here is derived from an EMBL/GenBank/DDBJ whole genome shotgun (WGS) entry which is preliminary data.</text>
</comment>
<evidence type="ECO:0000313" key="2">
    <source>
        <dbReference type="Proteomes" id="UP000093199"/>
    </source>
</evidence>
<sequence>MNALQLLIDAYLAGDTLFRFVYKPQTEELFLEDELDEQDNGQFLYVPYKDARELYLEMADFVREQQPHIEAILYQALCSPSPIEKFEKQIQKLELGAIWQARKEAFAQRHIEQWLHEVGIQ</sequence>
<dbReference type="RefSeq" id="WP_066545197.1">
    <property type="nucleotide sequence ID" value="NZ_MASJ01000016.1"/>
</dbReference>
<dbReference type="AlphaFoldDB" id="A0A1C0YDA2"/>
<dbReference type="EMBL" id="MASJ01000016">
    <property type="protein sequence ID" value="OCS85158.1"/>
    <property type="molecule type" value="Genomic_DNA"/>
</dbReference>
<evidence type="ECO:0000313" key="1">
    <source>
        <dbReference type="EMBL" id="OCS85158.1"/>
    </source>
</evidence>
<proteinExistence type="predicted"/>